<dbReference type="AlphaFoldDB" id="A0AA36JH21"/>
<protein>
    <submittedName>
        <fullName evidence="2">Uncharacterized protein</fullName>
    </submittedName>
</protein>
<keyword evidence="1" id="KW-0472">Membrane</keyword>
<keyword evidence="3" id="KW-1185">Reference proteome</keyword>
<reference evidence="2" key="1">
    <citation type="submission" date="2023-08" db="EMBL/GenBank/DDBJ databases">
        <authorList>
            <person name="Chen Y."/>
            <person name="Shah S."/>
            <person name="Dougan E. K."/>
            <person name="Thang M."/>
            <person name="Chan C."/>
        </authorList>
    </citation>
    <scope>NUCLEOTIDE SEQUENCE</scope>
</reference>
<evidence type="ECO:0000313" key="2">
    <source>
        <dbReference type="EMBL" id="CAJ1405554.1"/>
    </source>
</evidence>
<comment type="caution">
    <text evidence="2">The sequence shown here is derived from an EMBL/GenBank/DDBJ whole genome shotgun (WGS) entry which is preliminary data.</text>
</comment>
<keyword evidence="1" id="KW-1133">Transmembrane helix</keyword>
<evidence type="ECO:0000256" key="1">
    <source>
        <dbReference type="SAM" id="Phobius"/>
    </source>
</evidence>
<evidence type="ECO:0000313" key="3">
    <source>
        <dbReference type="Proteomes" id="UP001178507"/>
    </source>
</evidence>
<sequence>MLPGLRTPGAAERPSAPAPLHRAAAKTVTAARDLACVLFFLVHAAFFGYLAAEGVGGGRLGQLQKLYLPRDFRGTFCGIDAGQADMTSYPTLALAINAREIYDKLALEALCSQPVVGMLSAEEAASCTGSSGATDTLANLQQSVADPSKALELLGGSLLSPGAVLAAASTYLTPVCTTSCNLTANRTFSYSPPPSVPWASAWQRLSTHLPRIELSAWSSTDCPYEGRYCVPFPGISLAPGPDFLCLPQLDPALAQQLSQAVSQELASLASANATAFLLADVNDAAGAVFTSLDVLGVVLFISLVYGVVYMALVRFCAKPLVWLSILVLFLVFLCAGSLAIVRSMQCAQGGLLGATEQTMAALQNITGADFTGASPGCEESWGAMWCTARSCGRLFESQATSCWAWAFCGSSSLCASATESGWPSRSMRWLPSSWRTTPMRDLGALSAARASSGPLLWLGRACGLHPVPGAGWPCSQPGLYRSRCGWQRHRPRRLQRSLAARLRLRRCGQLSAGQCHRAGAAGPRF</sequence>
<keyword evidence="1" id="KW-0812">Transmembrane</keyword>
<accession>A0AA36JH21</accession>
<dbReference type="EMBL" id="CAUJNA010003590">
    <property type="protein sequence ID" value="CAJ1405554.1"/>
    <property type="molecule type" value="Genomic_DNA"/>
</dbReference>
<feature type="transmembrane region" description="Helical" evidence="1">
    <location>
        <begin position="294"/>
        <end position="313"/>
    </location>
</feature>
<name>A0AA36JH21_9DINO</name>
<organism evidence="2 3">
    <name type="scientific">Effrenium voratum</name>
    <dbReference type="NCBI Taxonomy" id="2562239"/>
    <lineage>
        <taxon>Eukaryota</taxon>
        <taxon>Sar</taxon>
        <taxon>Alveolata</taxon>
        <taxon>Dinophyceae</taxon>
        <taxon>Suessiales</taxon>
        <taxon>Symbiodiniaceae</taxon>
        <taxon>Effrenium</taxon>
    </lineage>
</organism>
<proteinExistence type="predicted"/>
<gene>
    <name evidence="2" type="ORF">EVOR1521_LOCUS27727</name>
</gene>
<feature type="transmembrane region" description="Helical" evidence="1">
    <location>
        <begin position="320"/>
        <end position="341"/>
    </location>
</feature>
<dbReference type="Proteomes" id="UP001178507">
    <property type="component" value="Unassembled WGS sequence"/>
</dbReference>